<dbReference type="InterPro" id="IPR003593">
    <property type="entry name" value="AAA+_ATPase"/>
</dbReference>
<dbReference type="InterPro" id="IPR027417">
    <property type="entry name" value="P-loop_NTPase"/>
</dbReference>
<dbReference type="PANTHER" id="PTHR43790:SF4">
    <property type="entry name" value="GUANOSINE IMPORT ATP-BINDING PROTEIN NUPO"/>
    <property type="match status" value="1"/>
</dbReference>
<dbReference type="OrthoDB" id="9766104at2"/>
<dbReference type="PROSITE" id="PS50893">
    <property type="entry name" value="ABC_TRANSPORTER_2"/>
    <property type="match status" value="2"/>
</dbReference>
<dbReference type="FunFam" id="3.40.50.300:FF:001390">
    <property type="entry name" value="ABC transporter, ATP-binding protein"/>
    <property type="match status" value="1"/>
</dbReference>
<organism evidence="11 12">
    <name type="scientific">Paenibacillus tyrfis</name>
    <dbReference type="NCBI Taxonomy" id="1501230"/>
    <lineage>
        <taxon>Bacteria</taxon>
        <taxon>Bacillati</taxon>
        <taxon>Bacillota</taxon>
        <taxon>Bacilli</taxon>
        <taxon>Bacillales</taxon>
        <taxon>Paenibacillaceae</taxon>
        <taxon>Paenibacillus</taxon>
    </lineage>
</organism>
<keyword evidence="3" id="KW-0813">Transport</keyword>
<comment type="caution">
    <text evidence="11">The sequence shown here is derived from an EMBL/GenBank/DDBJ whole genome shotgun (WGS) entry which is preliminary data.</text>
</comment>
<dbReference type="EMBL" id="JNVM01000019">
    <property type="protein sequence ID" value="KEQ23794.1"/>
    <property type="molecule type" value="Genomic_DNA"/>
</dbReference>
<dbReference type="AlphaFoldDB" id="A0A081NZC1"/>
<keyword evidence="4" id="KW-1003">Cell membrane</keyword>
<dbReference type="eggNOG" id="COG3845">
    <property type="taxonomic scope" value="Bacteria"/>
</dbReference>
<comment type="similarity">
    <text evidence="2">Belongs to the ABC transporter superfamily.</text>
</comment>
<sequence>MSGVKVEMRGITKRFPGIVANDGISLTLRQGEILALLGENGAGKSTLMNILFGLYQPDEGEILINGEPVAIVNPKTAIQLGLGMVHQHFKLVEPFTVTENIILGQETRRGLQVDYGKAARQVSELSARYGLRVDSRARVRDISVGMQQRVEILKTLYRGADILIFDEPTAVLTPQEIHELMDIMRKLVAEGKSIILITHKLKEIMAIADRVTVIRRGKVIDTLAVKDTNPDELAAKMVGREVSFRLDKKPAAIGAPVLSVENVTARGPGGLSVLSGVTFEVRAGEILGIAGVDGNGQSELIEALAGLRGIDGGHIALGGRGIANRSPRDIAEAGLGHIPEDRHKRGLVLDFSMSENMVLKTYYTSAYNRGGFLDYAAIDRQAQRLISEFDVRTPSLRTPARALSGGNQQKAIIAREIDLNPDLLIAAQPTRGLDVGAIEFIHKRLLEQRDKGKAVLLLSLELDEILKLSDRIAVIYEGRIVGETDPAHTSDRELGLMMSGSGRAAETAAPSTSGGEKHG</sequence>
<keyword evidence="12" id="KW-1185">Reference proteome</keyword>
<keyword evidence="9" id="KW-0472">Membrane</keyword>
<keyword evidence="6" id="KW-0547">Nucleotide-binding</keyword>
<feature type="domain" description="ABC transporter" evidence="10">
    <location>
        <begin position="258"/>
        <end position="502"/>
    </location>
</feature>
<dbReference type="GO" id="GO:0016887">
    <property type="term" value="F:ATP hydrolysis activity"/>
    <property type="evidence" value="ECO:0007669"/>
    <property type="project" value="InterPro"/>
</dbReference>
<accession>A0A081NZC1</accession>
<dbReference type="InterPro" id="IPR003439">
    <property type="entry name" value="ABC_transporter-like_ATP-bd"/>
</dbReference>
<dbReference type="CDD" id="cd03215">
    <property type="entry name" value="ABC_Carb_Monos_II"/>
    <property type="match status" value="1"/>
</dbReference>
<dbReference type="PANTHER" id="PTHR43790">
    <property type="entry name" value="CARBOHYDRATE TRANSPORT ATP-BINDING PROTEIN MG119-RELATED"/>
    <property type="match status" value="1"/>
</dbReference>
<keyword evidence="5" id="KW-0677">Repeat</keyword>
<dbReference type="CDD" id="cd03216">
    <property type="entry name" value="ABC_Carb_Monos_I"/>
    <property type="match status" value="1"/>
</dbReference>
<evidence type="ECO:0000259" key="10">
    <source>
        <dbReference type="PROSITE" id="PS50893"/>
    </source>
</evidence>
<evidence type="ECO:0000256" key="3">
    <source>
        <dbReference type="ARBA" id="ARBA00022448"/>
    </source>
</evidence>
<protein>
    <submittedName>
        <fullName evidence="11">Heme ABC transporter ATP-binding protein</fullName>
    </submittedName>
</protein>
<dbReference type="InterPro" id="IPR017871">
    <property type="entry name" value="ABC_transporter-like_CS"/>
</dbReference>
<evidence type="ECO:0000256" key="8">
    <source>
        <dbReference type="ARBA" id="ARBA00022967"/>
    </source>
</evidence>
<dbReference type="SMART" id="SM00382">
    <property type="entry name" value="AAA"/>
    <property type="match status" value="1"/>
</dbReference>
<name>A0A081NZC1_9BACL</name>
<evidence type="ECO:0000256" key="2">
    <source>
        <dbReference type="ARBA" id="ARBA00005417"/>
    </source>
</evidence>
<dbReference type="Pfam" id="PF00005">
    <property type="entry name" value="ABC_tran"/>
    <property type="match status" value="2"/>
</dbReference>
<dbReference type="PROSITE" id="PS00211">
    <property type="entry name" value="ABC_TRANSPORTER_1"/>
    <property type="match status" value="2"/>
</dbReference>
<gene>
    <name evidence="11" type="ORF">ET33_12200</name>
</gene>
<evidence type="ECO:0000256" key="4">
    <source>
        <dbReference type="ARBA" id="ARBA00022475"/>
    </source>
</evidence>
<evidence type="ECO:0000313" key="12">
    <source>
        <dbReference type="Proteomes" id="UP000028123"/>
    </source>
</evidence>
<dbReference type="GO" id="GO:0005886">
    <property type="term" value="C:plasma membrane"/>
    <property type="evidence" value="ECO:0007669"/>
    <property type="project" value="UniProtKB-SubCell"/>
</dbReference>
<dbReference type="Gene3D" id="3.40.50.300">
    <property type="entry name" value="P-loop containing nucleotide triphosphate hydrolases"/>
    <property type="match status" value="2"/>
</dbReference>
<dbReference type="Proteomes" id="UP000028123">
    <property type="component" value="Unassembled WGS sequence"/>
</dbReference>
<proteinExistence type="inferred from homology"/>
<dbReference type="RefSeq" id="WP_036687245.1">
    <property type="nucleotide sequence ID" value="NZ_JNVM01000019.1"/>
</dbReference>
<dbReference type="FunFam" id="3.40.50.300:FF:000127">
    <property type="entry name" value="Ribose import ATP-binding protein RbsA"/>
    <property type="match status" value="1"/>
</dbReference>
<evidence type="ECO:0000256" key="6">
    <source>
        <dbReference type="ARBA" id="ARBA00022741"/>
    </source>
</evidence>
<evidence type="ECO:0000256" key="9">
    <source>
        <dbReference type="ARBA" id="ARBA00023136"/>
    </source>
</evidence>
<keyword evidence="8" id="KW-1278">Translocase</keyword>
<dbReference type="SUPFAM" id="SSF52540">
    <property type="entry name" value="P-loop containing nucleoside triphosphate hydrolases"/>
    <property type="match status" value="2"/>
</dbReference>
<feature type="domain" description="ABC transporter" evidence="10">
    <location>
        <begin position="6"/>
        <end position="241"/>
    </location>
</feature>
<evidence type="ECO:0000256" key="7">
    <source>
        <dbReference type="ARBA" id="ARBA00022840"/>
    </source>
</evidence>
<evidence type="ECO:0000313" key="11">
    <source>
        <dbReference type="EMBL" id="KEQ23794.1"/>
    </source>
</evidence>
<comment type="subcellular location">
    <subcellularLocation>
        <location evidence="1">Cell membrane</location>
        <topology evidence="1">Peripheral membrane protein</topology>
    </subcellularLocation>
</comment>
<dbReference type="InterPro" id="IPR050107">
    <property type="entry name" value="ABC_carbohydrate_import_ATPase"/>
</dbReference>
<reference evidence="11 12" key="1">
    <citation type="submission" date="2014-06" db="EMBL/GenBank/DDBJ databases">
        <title>Draft genome sequence of Paenibacillus sp. MSt1.</title>
        <authorList>
            <person name="Aw Y.K."/>
            <person name="Ong K.S."/>
            <person name="Gan H.M."/>
            <person name="Lee S.M."/>
        </authorList>
    </citation>
    <scope>NUCLEOTIDE SEQUENCE [LARGE SCALE GENOMIC DNA]</scope>
    <source>
        <strain evidence="11 12">MSt1</strain>
    </source>
</reference>
<dbReference type="GO" id="GO:0005524">
    <property type="term" value="F:ATP binding"/>
    <property type="evidence" value="ECO:0007669"/>
    <property type="project" value="UniProtKB-KW"/>
</dbReference>
<evidence type="ECO:0000256" key="5">
    <source>
        <dbReference type="ARBA" id="ARBA00022737"/>
    </source>
</evidence>
<evidence type="ECO:0000256" key="1">
    <source>
        <dbReference type="ARBA" id="ARBA00004202"/>
    </source>
</evidence>
<keyword evidence="7 11" id="KW-0067">ATP-binding</keyword>